<reference evidence="3 4" key="1">
    <citation type="journal article" date="2019" name="Int. J. Syst. Evol. Microbiol.">
        <title>The Global Catalogue of Microorganisms (GCM) 10K type strain sequencing project: providing services to taxonomists for standard genome sequencing and annotation.</title>
        <authorList>
            <consortium name="The Broad Institute Genomics Platform"/>
            <consortium name="The Broad Institute Genome Sequencing Center for Infectious Disease"/>
            <person name="Wu L."/>
            <person name="Ma J."/>
        </authorList>
    </citation>
    <scope>NUCLEOTIDE SEQUENCE [LARGE SCALE GENOMIC DNA]</scope>
    <source>
        <strain evidence="3 4">JCM 10696</strain>
    </source>
</reference>
<feature type="region of interest" description="Disordered" evidence="2">
    <location>
        <begin position="1"/>
        <end position="41"/>
    </location>
</feature>
<keyword evidence="4" id="KW-1185">Reference proteome</keyword>
<dbReference type="GO" id="GO:0016787">
    <property type="term" value="F:hydrolase activity"/>
    <property type="evidence" value="ECO:0007669"/>
    <property type="project" value="UniProtKB-KW"/>
</dbReference>
<dbReference type="Proteomes" id="UP001500665">
    <property type="component" value="Unassembled WGS sequence"/>
</dbReference>
<keyword evidence="1" id="KW-0479">Metal-binding</keyword>
<dbReference type="PIRSF" id="PIRSF005902">
    <property type="entry name" value="DNase_TatD"/>
    <property type="match status" value="1"/>
</dbReference>
<comment type="caution">
    <text evidence="3">The sequence shown here is derived from an EMBL/GenBank/DDBJ whole genome shotgun (WGS) entry which is preliminary data.</text>
</comment>
<dbReference type="SUPFAM" id="SSF51556">
    <property type="entry name" value="Metallo-dependent hydrolases"/>
    <property type="match status" value="1"/>
</dbReference>
<dbReference type="PANTHER" id="PTHR46124:SF2">
    <property type="entry name" value="D-AMINOACYL-TRNA DEACYLASE"/>
    <property type="match status" value="1"/>
</dbReference>
<keyword evidence="3" id="KW-0378">Hydrolase</keyword>
<dbReference type="CDD" id="cd01310">
    <property type="entry name" value="TatD_DNAse"/>
    <property type="match status" value="1"/>
</dbReference>
<evidence type="ECO:0000313" key="3">
    <source>
        <dbReference type="EMBL" id="GAA0945368.1"/>
    </source>
</evidence>
<accession>A0ABN1QPA6</accession>
<evidence type="ECO:0000313" key="4">
    <source>
        <dbReference type="Proteomes" id="UP001500665"/>
    </source>
</evidence>
<name>A0ABN1QPA6_9ACTN</name>
<dbReference type="EMBL" id="BAAAHH010000005">
    <property type="protein sequence ID" value="GAA0945368.1"/>
    <property type="molecule type" value="Genomic_DNA"/>
</dbReference>
<dbReference type="InterPro" id="IPR001130">
    <property type="entry name" value="TatD-like"/>
</dbReference>
<dbReference type="Gene3D" id="3.20.20.140">
    <property type="entry name" value="Metal-dependent hydrolases"/>
    <property type="match status" value="1"/>
</dbReference>
<dbReference type="InterPro" id="IPR032466">
    <property type="entry name" value="Metal_Hydrolase"/>
</dbReference>
<dbReference type="PANTHER" id="PTHR46124">
    <property type="entry name" value="D-AMINOACYL-TRNA DEACYLASE"/>
    <property type="match status" value="1"/>
</dbReference>
<evidence type="ECO:0000256" key="1">
    <source>
        <dbReference type="ARBA" id="ARBA00022723"/>
    </source>
</evidence>
<dbReference type="Pfam" id="PF01026">
    <property type="entry name" value="TatD_DNase"/>
    <property type="match status" value="1"/>
</dbReference>
<gene>
    <name evidence="3" type="ORF">GCM10009550_19040</name>
</gene>
<protein>
    <submittedName>
        <fullName evidence="3">TatD family hydrolase</fullName>
    </submittedName>
</protein>
<sequence>MAPDTPRGGGPAPAAAPAAPGGGGAGKKAKAAKAPKPVPPTPVLPVEVFDSHCHLEMLEMPVAEAVEKARAVGIRRIMTIGCDVPSSEWAVKAASEHPDVYAGVAIHPNDTKGVTAETLGRIAELARDPRVVAVGETGLDYYRDHASREEQQESFRAHIAIAKETGKALVIHDRDAHDDVLRLLDEEGAPEKVVFHCFSGDAAMAAVCADKGYVMSFAGNVTFKNAQPLRDALAVAPLDLVLVETDAPFMAPVPHRGRPNASHLIPHTVELMAEVKGVPVAELCAAIAGTGARLFGFPRG</sequence>
<organism evidence="3 4">
    <name type="scientific">Actinocorallia libanotica</name>
    <dbReference type="NCBI Taxonomy" id="46162"/>
    <lineage>
        <taxon>Bacteria</taxon>
        <taxon>Bacillati</taxon>
        <taxon>Actinomycetota</taxon>
        <taxon>Actinomycetes</taxon>
        <taxon>Streptosporangiales</taxon>
        <taxon>Thermomonosporaceae</taxon>
        <taxon>Actinocorallia</taxon>
    </lineage>
</organism>
<proteinExistence type="predicted"/>
<evidence type="ECO:0000256" key="2">
    <source>
        <dbReference type="SAM" id="MobiDB-lite"/>
    </source>
</evidence>
<dbReference type="InterPro" id="IPR015991">
    <property type="entry name" value="TatD/YcfH-like"/>
</dbReference>
<dbReference type="NCBIfam" id="TIGR00010">
    <property type="entry name" value="YchF/TatD family DNA exonuclease"/>
    <property type="match status" value="1"/>
</dbReference>